<dbReference type="AlphaFoldDB" id="A0A3N4GS61"/>
<evidence type="ECO:0000313" key="2">
    <source>
        <dbReference type="Proteomes" id="UP000267536"/>
    </source>
</evidence>
<dbReference type="OrthoDB" id="9765386at2"/>
<sequence length="502" mass="54479">MLLANGLQIAPQALAEVTPQLAESYWYQDGGALQLEHTYALYGEIYRSEPWVAAVVNKRADAIARLPMHVWSDDGPTRLQVTPAQSGYAKLIAQPCYYLDSYTFWSWVATTYDIYGETYLAIVFDDNGIPVTLMPMHPSRVAVRRDPDTGKHEYLFMAGNALGAGLVKFGDGEVVPIRSYNPAGTERGLSKMEPLRSTIFAEDSSRTADAAMKTNGGRPNVVLSTDKVLGPDGKKRLRDSWNQAHAGSSNAGKALVLEDGVTASPVQLTSVELQMIEARHLNREEICAVYDVAPPMVHDLTRATFSNIASQMRAFYRDTMAPVIERFESAFDFYVGQFFDPKLAVRFDDADVTRGDFEQRATSAQALVVIGALTPNEARELMGFGRFKDAKADKLYANSAQQPLGEPTEQIRLTGEVLNDPDGIAVAPPGPTTDVPAIAGGTHQIPQLTAPSAKAVRDLKAEVGRGKSIADAARALAQKSPDDLNDIAAAVLTAMAAQRENA</sequence>
<comment type="caution">
    <text evidence="1">The sequence shown here is derived from an EMBL/GenBank/DDBJ whole genome shotgun (WGS) entry which is preliminary data.</text>
</comment>
<dbReference type="RefSeq" id="WP_123925622.1">
    <property type="nucleotide sequence ID" value="NZ_JBPSDP010000012.1"/>
</dbReference>
<dbReference type="InterPro" id="IPR006944">
    <property type="entry name" value="Phage/GTA_portal"/>
</dbReference>
<reference evidence="1 2" key="1">
    <citation type="submission" date="2018-11" db="EMBL/GenBank/DDBJ databases">
        <title>Draft genome sequence of Gordonia sp. RS15-1S isolated from rice stems.</title>
        <authorList>
            <person name="Muangham S."/>
        </authorList>
    </citation>
    <scope>NUCLEOTIDE SEQUENCE [LARGE SCALE GENOMIC DNA]</scope>
    <source>
        <strain evidence="1 2">RS15-1S</strain>
    </source>
</reference>
<evidence type="ECO:0000313" key="1">
    <source>
        <dbReference type="EMBL" id="RPA65803.1"/>
    </source>
</evidence>
<dbReference type="InterPro" id="IPR006427">
    <property type="entry name" value="Portal_HK97"/>
</dbReference>
<protein>
    <submittedName>
        <fullName evidence="1">Phage portal protein</fullName>
    </submittedName>
</protein>
<organism evidence="1 2">
    <name type="scientific">Gordonia oryzae</name>
    <dbReference type="NCBI Taxonomy" id="2487349"/>
    <lineage>
        <taxon>Bacteria</taxon>
        <taxon>Bacillati</taxon>
        <taxon>Actinomycetota</taxon>
        <taxon>Actinomycetes</taxon>
        <taxon>Mycobacteriales</taxon>
        <taxon>Gordoniaceae</taxon>
        <taxon>Gordonia</taxon>
    </lineage>
</organism>
<gene>
    <name evidence="1" type="ORF">EF294_03440</name>
</gene>
<name>A0A3N4GS61_9ACTN</name>
<keyword evidence="2" id="KW-1185">Reference proteome</keyword>
<accession>A0A3N4GS61</accession>
<dbReference type="Pfam" id="PF04860">
    <property type="entry name" value="Phage_portal"/>
    <property type="match status" value="1"/>
</dbReference>
<dbReference type="Proteomes" id="UP000267536">
    <property type="component" value="Unassembled WGS sequence"/>
</dbReference>
<proteinExistence type="predicted"/>
<dbReference type="EMBL" id="RKMH01000002">
    <property type="protein sequence ID" value="RPA65803.1"/>
    <property type="molecule type" value="Genomic_DNA"/>
</dbReference>
<dbReference type="NCBIfam" id="TIGR01537">
    <property type="entry name" value="portal_HK97"/>
    <property type="match status" value="1"/>
</dbReference>